<dbReference type="InterPro" id="IPR036770">
    <property type="entry name" value="Ankyrin_rpt-contain_sf"/>
</dbReference>
<keyword evidence="4" id="KW-0440">LIM domain</keyword>
<evidence type="ECO:0000256" key="3">
    <source>
        <dbReference type="PROSITE-ProRule" id="PRU00023"/>
    </source>
</evidence>
<evidence type="ECO:0000256" key="1">
    <source>
        <dbReference type="ARBA" id="ARBA00022723"/>
    </source>
</evidence>
<evidence type="ECO:0000256" key="2">
    <source>
        <dbReference type="ARBA" id="ARBA00022833"/>
    </source>
</evidence>
<gene>
    <name evidence="6" type="ORF">M9Y10_004922</name>
</gene>
<evidence type="ECO:0000256" key="4">
    <source>
        <dbReference type="PROSITE-ProRule" id="PRU00125"/>
    </source>
</evidence>
<evidence type="ECO:0000313" key="6">
    <source>
        <dbReference type="EMBL" id="KAK8878158.1"/>
    </source>
</evidence>
<dbReference type="CDD" id="cd08368">
    <property type="entry name" value="LIM"/>
    <property type="match status" value="3"/>
</dbReference>
<feature type="domain" description="LIM zinc-binding" evidence="5">
    <location>
        <begin position="267"/>
        <end position="346"/>
    </location>
</feature>
<evidence type="ECO:0000313" key="7">
    <source>
        <dbReference type="Proteomes" id="UP001470230"/>
    </source>
</evidence>
<dbReference type="PROSITE" id="PS00478">
    <property type="entry name" value="LIM_DOMAIN_1"/>
    <property type="match status" value="1"/>
</dbReference>
<organism evidence="6 7">
    <name type="scientific">Tritrichomonas musculus</name>
    <dbReference type="NCBI Taxonomy" id="1915356"/>
    <lineage>
        <taxon>Eukaryota</taxon>
        <taxon>Metamonada</taxon>
        <taxon>Parabasalia</taxon>
        <taxon>Tritrichomonadida</taxon>
        <taxon>Tritrichomonadidae</taxon>
        <taxon>Tritrichomonas</taxon>
    </lineage>
</organism>
<sequence>MTQTYYTNPGSFNIPEMNCRFDIDEEDEAALSIIRSSITDLLSNNYEYADNVLADSYTNDDTDHHELLSPQTNNFRSTSSKSNIFDFSKASAFPQQKEYGRPHSYNSLTNNQGASKIDPCPPNAYLKFSNMNANTSLSTTPIDFGPRCTRCGNPCGDDVIYQGNLAFHSAHFTCKECRKKLKVGISLNNDVYCPSCAAMVTPQQDSCCICNTPRSNTSVVVAGRCFCKEHFVCAYCGKTLDIASYKRSPIDGNFYCETHCPKEDLLPMCAGCGRPIITKNLPTQPASSFYPSSKVICASLCGMKLKFHSECFNCYICNKSLVDLPKYTVYNGRPICVNCFKQLPKDVKASIASGTERQQQPTPDFNIIINGYTTKVNKAFVSTFCQTVKEFCESNQKSDRIIIQIDIKDINPYHSTIKRILSHKKVKINSSNLSFFCQLLLKLKIQELEQKKNNFLAKFSEPIEKSIELQELITYERLIFTLNEETKENNLIEILKILNKNNSEIIAQVFFSRCLVMPQETSFILDFLLLINEKQSEKKARQLLPFFKSIVLRNLRLKIDKNYFYDKFFLQEISFITIWLLEKQIITPEEIIPLHSKLTPFFAHLMSTNTTHFELPFHALNCDWEKHKQNILNGENNSDSIFKVIREDDSKTLIKMTQMLHFNYDQIVPVQYYEKFSILATYFPKVSILDYCAFYGSLECFKLLLNNGTTKMTKNIAIFAAAGGNLEIFKIIDSNDNKKSIQFDNESCLNVAIQFHRQQIIEYLIEYKNISIQDIFNSNSLSTNTKSNFMNIFKTFFQFSNFVALFYIWKRGIDPSLFIEAASSCGFAPAVRFILSQVNNNSEDSDNQNSSFIQEINTRNPLHSACLSGNEETVKLLLQSNLFDINEKIVYNI</sequence>
<dbReference type="Proteomes" id="UP001470230">
    <property type="component" value="Unassembled WGS sequence"/>
</dbReference>
<keyword evidence="7" id="KW-1185">Reference proteome</keyword>
<dbReference type="Pfam" id="PF12796">
    <property type="entry name" value="Ank_2"/>
    <property type="match status" value="1"/>
</dbReference>
<dbReference type="PROSITE" id="PS50088">
    <property type="entry name" value="ANK_REPEAT"/>
    <property type="match status" value="1"/>
</dbReference>
<dbReference type="Gene3D" id="2.10.110.10">
    <property type="entry name" value="Cysteine Rich Protein"/>
    <property type="match status" value="3"/>
</dbReference>
<dbReference type="PROSITE" id="PS50023">
    <property type="entry name" value="LIM_DOMAIN_2"/>
    <property type="match status" value="1"/>
</dbReference>
<evidence type="ECO:0000259" key="5">
    <source>
        <dbReference type="PROSITE" id="PS50023"/>
    </source>
</evidence>
<feature type="repeat" description="ANK" evidence="3">
    <location>
        <begin position="857"/>
        <end position="881"/>
    </location>
</feature>
<name>A0ABR2JJW2_9EUKA</name>
<dbReference type="Pfam" id="PF00412">
    <property type="entry name" value="LIM"/>
    <property type="match status" value="2"/>
</dbReference>
<keyword evidence="1 4" id="KW-0479">Metal-binding</keyword>
<comment type="caution">
    <text evidence="6">The sequence shown here is derived from an EMBL/GenBank/DDBJ whole genome shotgun (WGS) entry which is preliminary data.</text>
</comment>
<keyword evidence="3" id="KW-0040">ANK repeat</keyword>
<dbReference type="PANTHER" id="PTHR24159:SF5">
    <property type="entry name" value="ANK_REP_REGION DOMAIN-CONTAINING PROTEIN"/>
    <property type="match status" value="1"/>
</dbReference>
<protein>
    <recommendedName>
        <fullName evidence="5">LIM zinc-binding domain-containing protein</fullName>
    </recommendedName>
</protein>
<dbReference type="SUPFAM" id="SSF48403">
    <property type="entry name" value="Ankyrin repeat"/>
    <property type="match status" value="1"/>
</dbReference>
<dbReference type="PANTHER" id="PTHR24159">
    <property type="match status" value="1"/>
</dbReference>
<dbReference type="InterPro" id="IPR002110">
    <property type="entry name" value="Ankyrin_rpt"/>
</dbReference>
<dbReference type="SMART" id="SM00248">
    <property type="entry name" value="ANK"/>
    <property type="match status" value="3"/>
</dbReference>
<accession>A0ABR2JJW2</accession>
<dbReference type="Gene3D" id="1.25.40.20">
    <property type="entry name" value="Ankyrin repeat-containing domain"/>
    <property type="match status" value="2"/>
</dbReference>
<proteinExistence type="predicted"/>
<dbReference type="Pfam" id="PF00023">
    <property type="entry name" value="Ank"/>
    <property type="match status" value="1"/>
</dbReference>
<dbReference type="SUPFAM" id="SSF57716">
    <property type="entry name" value="Glucocorticoid receptor-like (DNA-binding domain)"/>
    <property type="match status" value="1"/>
</dbReference>
<reference evidence="6 7" key="1">
    <citation type="submission" date="2024-04" db="EMBL/GenBank/DDBJ databases">
        <title>Tritrichomonas musculus Genome.</title>
        <authorList>
            <person name="Alves-Ferreira E."/>
            <person name="Grigg M."/>
            <person name="Lorenzi H."/>
            <person name="Galac M."/>
        </authorList>
    </citation>
    <scope>NUCLEOTIDE SEQUENCE [LARGE SCALE GENOMIC DNA]</scope>
    <source>
        <strain evidence="6 7">EAF2021</strain>
    </source>
</reference>
<dbReference type="EMBL" id="JAPFFF010000011">
    <property type="protein sequence ID" value="KAK8878158.1"/>
    <property type="molecule type" value="Genomic_DNA"/>
</dbReference>
<dbReference type="PROSITE" id="PS50297">
    <property type="entry name" value="ANK_REP_REGION"/>
    <property type="match status" value="1"/>
</dbReference>
<dbReference type="InterPro" id="IPR001781">
    <property type="entry name" value="Znf_LIM"/>
</dbReference>
<keyword evidence="2 4" id="KW-0862">Zinc</keyword>
<dbReference type="SMART" id="SM00132">
    <property type="entry name" value="LIM"/>
    <property type="match status" value="3"/>
</dbReference>